<comment type="caution">
    <text evidence="3">The sequence shown here is derived from an EMBL/GenBank/DDBJ whole genome shotgun (WGS) entry which is preliminary data.</text>
</comment>
<reference evidence="3" key="1">
    <citation type="submission" date="2023-06" db="EMBL/GenBank/DDBJ databases">
        <title>Genome-scale phylogeny and comparative genomics of the fungal order Sordariales.</title>
        <authorList>
            <consortium name="Lawrence Berkeley National Laboratory"/>
            <person name="Hensen N."/>
            <person name="Bonometti L."/>
            <person name="Westerberg I."/>
            <person name="Brannstrom I.O."/>
            <person name="Guillou S."/>
            <person name="Cros-Aarteil S."/>
            <person name="Calhoun S."/>
            <person name="Haridas S."/>
            <person name="Kuo A."/>
            <person name="Mondo S."/>
            <person name="Pangilinan J."/>
            <person name="Riley R."/>
            <person name="LaButti K."/>
            <person name="Andreopoulos B."/>
            <person name="Lipzen A."/>
            <person name="Chen C."/>
            <person name="Yanf M."/>
            <person name="Daum C."/>
            <person name="Ng V."/>
            <person name="Clum A."/>
            <person name="Steindorff A."/>
            <person name="Ohm R."/>
            <person name="Martin F."/>
            <person name="Silar P."/>
            <person name="Natvig D."/>
            <person name="Lalanne C."/>
            <person name="Gautier V."/>
            <person name="Ament-velasquez S.L."/>
            <person name="Kruys A."/>
            <person name="Hutchinson M.I."/>
            <person name="Powell A.J."/>
            <person name="Barry K."/>
            <person name="Miller A.N."/>
            <person name="Grigoriev I.V."/>
            <person name="Debuchy R."/>
            <person name="Gladieux P."/>
            <person name="Thoren M.H."/>
            <person name="Johannesson H."/>
        </authorList>
    </citation>
    <scope>NUCLEOTIDE SEQUENCE</scope>
    <source>
        <strain evidence="3">SMH3187-1</strain>
    </source>
</reference>
<evidence type="ECO:0000313" key="3">
    <source>
        <dbReference type="EMBL" id="KAK0745540.1"/>
    </source>
</evidence>
<organism evidence="3 4">
    <name type="scientific">Schizothecium vesticola</name>
    <dbReference type="NCBI Taxonomy" id="314040"/>
    <lineage>
        <taxon>Eukaryota</taxon>
        <taxon>Fungi</taxon>
        <taxon>Dikarya</taxon>
        <taxon>Ascomycota</taxon>
        <taxon>Pezizomycotina</taxon>
        <taxon>Sordariomycetes</taxon>
        <taxon>Sordariomycetidae</taxon>
        <taxon>Sordariales</taxon>
        <taxon>Schizotheciaceae</taxon>
        <taxon>Schizothecium</taxon>
    </lineage>
</organism>
<proteinExistence type="predicted"/>
<dbReference type="AlphaFoldDB" id="A0AA40EU01"/>
<dbReference type="PANTHER" id="PTHR35391">
    <property type="entry name" value="C2H2-TYPE DOMAIN-CONTAINING PROTEIN-RELATED"/>
    <property type="match status" value="1"/>
</dbReference>
<protein>
    <recommendedName>
        <fullName evidence="2">DUF6590 domain-containing protein</fullName>
    </recommendedName>
</protein>
<evidence type="ECO:0000256" key="1">
    <source>
        <dbReference type="SAM" id="MobiDB-lite"/>
    </source>
</evidence>
<dbReference type="Pfam" id="PF20233">
    <property type="entry name" value="DUF6590"/>
    <property type="match status" value="1"/>
</dbReference>
<feature type="region of interest" description="Disordered" evidence="1">
    <location>
        <begin position="210"/>
        <end position="244"/>
    </location>
</feature>
<sequence length="244" mass="27639">MPRLLESLLTGLPSSTSEASLIGALLLPAGSWRPNVVTWVMTEIFKILWSEPKSSSQSDAQSDAITIEETSGYYGSRMGDKFYIGFRRFLVVANDETNCTCVPILTYERRGCTKRGVKPLKHGIITARYTIPCQLPGEPKLGFLPIRMDMDYHAEKLAKESRVNYSKLVTIEHSSLVFFIGRVVDEDLDLVVNAVDKCWAEKWRKTNLDRQVKRKEDGLGESGKKRNAREHQRQTTGKGKERKL</sequence>
<dbReference type="EMBL" id="JAUKUD010000004">
    <property type="protein sequence ID" value="KAK0745540.1"/>
    <property type="molecule type" value="Genomic_DNA"/>
</dbReference>
<feature type="domain" description="DUF6590" evidence="2">
    <location>
        <begin position="43"/>
        <end position="191"/>
    </location>
</feature>
<dbReference type="InterPro" id="IPR046497">
    <property type="entry name" value="DUF6590"/>
</dbReference>
<evidence type="ECO:0000259" key="2">
    <source>
        <dbReference type="Pfam" id="PF20233"/>
    </source>
</evidence>
<name>A0AA40EU01_9PEZI</name>
<evidence type="ECO:0000313" key="4">
    <source>
        <dbReference type="Proteomes" id="UP001172155"/>
    </source>
</evidence>
<dbReference type="PANTHER" id="PTHR35391:SF5">
    <property type="entry name" value="DUF6590 DOMAIN-CONTAINING PROTEIN"/>
    <property type="match status" value="1"/>
</dbReference>
<dbReference type="Proteomes" id="UP001172155">
    <property type="component" value="Unassembled WGS sequence"/>
</dbReference>
<gene>
    <name evidence="3" type="ORF">B0T18DRAFT_463687</name>
</gene>
<feature type="compositionally biased region" description="Basic and acidic residues" evidence="1">
    <location>
        <begin position="210"/>
        <end position="233"/>
    </location>
</feature>
<keyword evidence="4" id="KW-1185">Reference proteome</keyword>
<accession>A0AA40EU01</accession>